<organism evidence="2">
    <name type="scientific">Pseudomonas fluorescens</name>
    <dbReference type="NCBI Taxonomy" id="294"/>
    <lineage>
        <taxon>Bacteria</taxon>
        <taxon>Pseudomonadati</taxon>
        <taxon>Pseudomonadota</taxon>
        <taxon>Gammaproteobacteria</taxon>
        <taxon>Pseudomonadales</taxon>
        <taxon>Pseudomonadaceae</taxon>
        <taxon>Pseudomonas</taxon>
    </lineage>
</organism>
<evidence type="ECO:0000313" key="1">
    <source>
        <dbReference type="EMBL" id="CAK9889800.1"/>
    </source>
</evidence>
<reference evidence="2" key="1">
    <citation type="submission" date="2019-09" db="EMBL/GenBank/DDBJ databases">
        <authorList>
            <person name="Chandra G."/>
            <person name="Truman W A."/>
        </authorList>
    </citation>
    <scope>NUCLEOTIDE SEQUENCE [LARGE SCALE GENOMIC DNA]</scope>
    <source>
        <strain evidence="2">PS652</strain>
    </source>
</reference>
<dbReference type="RefSeq" id="WP_038995759.1">
    <property type="nucleotide sequence ID" value="NZ_OZ024668.1"/>
</dbReference>
<evidence type="ECO:0000313" key="2">
    <source>
        <dbReference type="EMBL" id="VVM97165.1"/>
    </source>
</evidence>
<proteinExistence type="predicted"/>
<dbReference type="EMBL" id="OZ024668">
    <property type="protein sequence ID" value="CAK9889800.1"/>
    <property type="molecule type" value="Genomic_DNA"/>
</dbReference>
<dbReference type="EMBL" id="CABVHG010000017">
    <property type="protein sequence ID" value="VVM97165.1"/>
    <property type="molecule type" value="Genomic_DNA"/>
</dbReference>
<gene>
    <name evidence="1" type="ORF">PS652_02631</name>
    <name evidence="2" type="ORF">PS652_03098</name>
</gene>
<sequence length="66" mass="7257">MAWTTGFMLTDITQSSGANRVLRMMGFKLTLLIDFSAPLGGNHQNLTVVRSVIKRRLATMAEAMKG</sequence>
<reference evidence="1 3" key="2">
    <citation type="submission" date="2024-03" db="EMBL/GenBank/DDBJ databases">
        <authorList>
            <person name="Alaster D. Moffat"/>
            <person name="Govind Chandra"/>
            <person name="Andrew W. Truman"/>
        </authorList>
    </citation>
    <scope>NUCLEOTIDE SEQUENCE [LARGE SCALE GENOMIC DNA]</scope>
    <source>
        <strain evidence="1">PS652</strain>
    </source>
</reference>
<name>A0A5E6U7N1_PSEFL</name>
<protein>
    <submittedName>
        <fullName evidence="2">Uncharacterized protein</fullName>
    </submittedName>
</protein>
<dbReference type="Proteomes" id="UP000326595">
    <property type="component" value="Chromosome"/>
</dbReference>
<dbReference type="AlphaFoldDB" id="A0A5E6U7N1"/>
<accession>A0A5E6U7N1</accession>
<evidence type="ECO:0000313" key="3">
    <source>
        <dbReference type="Proteomes" id="UP000326595"/>
    </source>
</evidence>